<keyword evidence="3" id="KW-1185">Reference proteome</keyword>
<protein>
    <submittedName>
        <fullName evidence="2">Uncharacterized protein</fullName>
    </submittedName>
</protein>
<name>A0A2T9YTE3_9FUNG</name>
<evidence type="ECO:0000313" key="2">
    <source>
        <dbReference type="EMBL" id="PVU95615.1"/>
    </source>
</evidence>
<dbReference type="EMBL" id="MBFR01000051">
    <property type="protein sequence ID" value="PVU95615.1"/>
    <property type="molecule type" value="Genomic_DNA"/>
</dbReference>
<proteinExistence type="predicted"/>
<evidence type="ECO:0000313" key="3">
    <source>
        <dbReference type="Proteomes" id="UP000245383"/>
    </source>
</evidence>
<reference evidence="2 3" key="1">
    <citation type="journal article" date="2018" name="MBio">
        <title>Comparative Genomics Reveals the Core Gene Toolbox for the Fungus-Insect Symbiosis.</title>
        <authorList>
            <person name="Wang Y."/>
            <person name="Stata M."/>
            <person name="Wang W."/>
            <person name="Stajich J.E."/>
            <person name="White M.M."/>
            <person name="Moncalvo J.M."/>
        </authorList>
    </citation>
    <scope>NUCLEOTIDE SEQUENCE [LARGE SCALE GENOMIC DNA]</scope>
    <source>
        <strain evidence="2 3">SWE-8-4</strain>
    </source>
</reference>
<dbReference type="AlphaFoldDB" id="A0A2T9YTE3"/>
<feature type="signal peptide" evidence="1">
    <location>
        <begin position="1"/>
        <end position="21"/>
    </location>
</feature>
<accession>A0A2T9YTE3</accession>
<sequence length="167" mass="18699">MRFLITNYFFVCANLYLYVTPAPRQIQNDSLKVGYCKDFADFFKTGFRCDLTGAFLSSDKPNHSKNYISKGIVTPNPITGDAIPQKDINFKQILESNDELHEPGGNLAQQREMEILGLDADEYDELLGPNNHWPDFDYQAPDVDINVVATTESIDGSILANIACVIV</sequence>
<gene>
    <name evidence="2" type="ORF">BB561_001703</name>
</gene>
<evidence type="ECO:0000256" key="1">
    <source>
        <dbReference type="SAM" id="SignalP"/>
    </source>
</evidence>
<organism evidence="2 3">
    <name type="scientific">Smittium simulii</name>
    <dbReference type="NCBI Taxonomy" id="133385"/>
    <lineage>
        <taxon>Eukaryota</taxon>
        <taxon>Fungi</taxon>
        <taxon>Fungi incertae sedis</taxon>
        <taxon>Zoopagomycota</taxon>
        <taxon>Kickxellomycotina</taxon>
        <taxon>Harpellomycetes</taxon>
        <taxon>Harpellales</taxon>
        <taxon>Legeriomycetaceae</taxon>
        <taxon>Smittium</taxon>
    </lineage>
</organism>
<comment type="caution">
    <text evidence="2">The sequence shown here is derived from an EMBL/GenBank/DDBJ whole genome shotgun (WGS) entry which is preliminary data.</text>
</comment>
<dbReference type="Proteomes" id="UP000245383">
    <property type="component" value="Unassembled WGS sequence"/>
</dbReference>
<keyword evidence="1" id="KW-0732">Signal</keyword>
<feature type="chain" id="PRO_5015487912" evidence="1">
    <location>
        <begin position="22"/>
        <end position="167"/>
    </location>
</feature>